<name>A0ABV7M475_9GAMM</name>
<keyword evidence="2" id="KW-1185">Reference proteome</keyword>
<evidence type="ECO:0000313" key="2">
    <source>
        <dbReference type="Proteomes" id="UP001595640"/>
    </source>
</evidence>
<dbReference type="Pfam" id="PF13469">
    <property type="entry name" value="Sulfotransfer_3"/>
    <property type="match status" value="1"/>
</dbReference>
<dbReference type="RefSeq" id="WP_156817411.1">
    <property type="nucleotide sequence ID" value="NZ_BMXD01000001.1"/>
</dbReference>
<protein>
    <submittedName>
        <fullName evidence="1">Sulfotransferase</fullName>
    </submittedName>
</protein>
<proteinExistence type="predicted"/>
<evidence type="ECO:0000313" key="1">
    <source>
        <dbReference type="EMBL" id="MFC3293687.1"/>
    </source>
</evidence>
<dbReference type="Proteomes" id="UP001595640">
    <property type="component" value="Unassembled WGS sequence"/>
</dbReference>
<gene>
    <name evidence="1" type="ORF">ACFOEI_16685</name>
</gene>
<reference evidence="2" key="1">
    <citation type="journal article" date="2019" name="Int. J. Syst. Evol. Microbiol.">
        <title>The Global Catalogue of Microorganisms (GCM) 10K type strain sequencing project: providing services to taxonomists for standard genome sequencing and annotation.</title>
        <authorList>
            <consortium name="The Broad Institute Genomics Platform"/>
            <consortium name="The Broad Institute Genome Sequencing Center for Infectious Disease"/>
            <person name="Wu L."/>
            <person name="Ma J."/>
        </authorList>
    </citation>
    <scope>NUCLEOTIDE SEQUENCE [LARGE SCALE GENOMIC DNA]</scope>
    <source>
        <strain evidence="2">KCTC 12847</strain>
    </source>
</reference>
<dbReference type="InterPro" id="IPR027417">
    <property type="entry name" value="P-loop_NTPase"/>
</dbReference>
<accession>A0ABV7M475</accession>
<sequence>MSDPIVFIGMHRSGTSLLGRLLEKLGLFVGENKDENNEALFFLEINNWLMAQCGARWDQPEPISNLWEENSAQVLESSKDYVRSLMHSPRAVRYLGLQRYLRSRAIPKLNAPWGWKDPRNTYTLPFWLGLFPEARVIFIERHGVDVAQSLRVRAGRSIETTATKYEKFKSIAWVRPKRGGFCESPRCLSLEGGFSLWETYNKQAQVQLKDVPNDRVFRVRYEELLADPETILNDAAIFCGLSVSKERIKSVARSINFNRAYSYRNDKELLKFADLNKDRLGCWRYYS</sequence>
<organism evidence="1 2">
    <name type="scientific">Modicisalibacter luteus</name>
    <dbReference type="NCBI Taxonomy" id="453962"/>
    <lineage>
        <taxon>Bacteria</taxon>
        <taxon>Pseudomonadati</taxon>
        <taxon>Pseudomonadota</taxon>
        <taxon>Gammaproteobacteria</taxon>
        <taxon>Oceanospirillales</taxon>
        <taxon>Halomonadaceae</taxon>
        <taxon>Modicisalibacter</taxon>
    </lineage>
</organism>
<comment type="caution">
    <text evidence="1">The sequence shown here is derived from an EMBL/GenBank/DDBJ whole genome shotgun (WGS) entry which is preliminary data.</text>
</comment>
<dbReference type="SUPFAM" id="SSF52540">
    <property type="entry name" value="P-loop containing nucleoside triphosphate hydrolases"/>
    <property type="match status" value="1"/>
</dbReference>
<dbReference type="EMBL" id="JBHRUH010000031">
    <property type="protein sequence ID" value="MFC3293687.1"/>
    <property type="molecule type" value="Genomic_DNA"/>
</dbReference>
<dbReference type="Gene3D" id="3.40.50.300">
    <property type="entry name" value="P-loop containing nucleotide triphosphate hydrolases"/>
    <property type="match status" value="1"/>
</dbReference>